<gene>
    <name evidence="2" type="ORF">RIF29_12192</name>
</gene>
<dbReference type="AlphaFoldDB" id="A0AAN9IN03"/>
<evidence type="ECO:0000256" key="1">
    <source>
        <dbReference type="SAM" id="MobiDB-lite"/>
    </source>
</evidence>
<reference evidence="2 3" key="1">
    <citation type="submission" date="2024-01" db="EMBL/GenBank/DDBJ databases">
        <title>The genomes of 5 underutilized Papilionoideae crops provide insights into root nodulation and disease resistanc.</title>
        <authorList>
            <person name="Yuan L."/>
        </authorList>
    </citation>
    <scope>NUCLEOTIDE SEQUENCE [LARGE SCALE GENOMIC DNA]</scope>
    <source>
        <strain evidence="2">ZHUSHIDOU_FW_LH</strain>
        <tissue evidence="2">Leaf</tissue>
    </source>
</reference>
<evidence type="ECO:0000313" key="3">
    <source>
        <dbReference type="Proteomes" id="UP001372338"/>
    </source>
</evidence>
<dbReference type="EMBL" id="JAYWIO010000002">
    <property type="protein sequence ID" value="KAK7283004.1"/>
    <property type="molecule type" value="Genomic_DNA"/>
</dbReference>
<dbReference type="Proteomes" id="UP001372338">
    <property type="component" value="Unassembled WGS sequence"/>
</dbReference>
<feature type="region of interest" description="Disordered" evidence="1">
    <location>
        <begin position="1"/>
        <end position="23"/>
    </location>
</feature>
<protein>
    <submittedName>
        <fullName evidence="2">Uncharacterized protein</fullName>
    </submittedName>
</protein>
<comment type="caution">
    <text evidence="2">The sequence shown here is derived from an EMBL/GenBank/DDBJ whole genome shotgun (WGS) entry which is preliminary data.</text>
</comment>
<name>A0AAN9IN03_CROPI</name>
<sequence>MYNEMKIDVNSTPPSIQEKEKNKLSGPVYNRKCRGISLAKDFVIVLYPLKRDYPLAKFSCRKLESGL</sequence>
<accession>A0AAN9IN03</accession>
<keyword evidence="3" id="KW-1185">Reference proteome</keyword>
<organism evidence="2 3">
    <name type="scientific">Crotalaria pallida</name>
    <name type="common">Smooth rattlebox</name>
    <name type="synonym">Crotalaria striata</name>
    <dbReference type="NCBI Taxonomy" id="3830"/>
    <lineage>
        <taxon>Eukaryota</taxon>
        <taxon>Viridiplantae</taxon>
        <taxon>Streptophyta</taxon>
        <taxon>Embryophyta</taxon>
        <taxon>Tracheophyta</taxon>
        <taxon>Spermatophyta</taxon>
        <taxon>Magnoliopsida</taxon>
        <taxon>eudicotyledons</taxon>
        <taxon>Gunneridae</taxon>
        <taxon>Pentapetalae</taxon>
        <taxon>rosids</taxon>
        <taxon>fabids</taxon>
        <taxon>Fabales</taxon>
        <taxon>Fabaceae</taxon>
        <taxon>Papilionoideae</taxon>
        <taxon>50 kb inversion clade</taxon>
        <taxon>genistoids sensu lato</taxon>
        <taxon>core genistoids</taxon>
        <taxon>Crotalarieae</taxon>
        <taxon>Crotalaria</taxon>
    </lineage>
</organism>
<evidence type="ECO:0000313" key="2">
    <source>
        <dbReference type="EMBL" id="KAK7283004.1"/>
    </source>
</evidence>
<proteinExistence type="predicted"/>